<sequence length="328" mass="36745">MTIVGKDSKTMDELLKDGEWNIYYVSSLYKFQHDRDALTTDATDLLAFLRRADASQDDLKPYQGVSVSVRSNDDMAIFSVQEQVAGTGGSSSGQFAGAFVYFTPREYQGNPSGNAPQLLLLRGNERLVTKVCEWVQHRYQCIVALQSLRIRSVSMEQFAQSLFLNIASQADEGVAQRLTSVFYACMLHVDETTAIHTPLKLTLRNEAEAKVVHSVTVSIPYLDIQAKYELQSAETLWSNKVRAPALLQSLMPSVDRMIRSLVLPYCSQLSEDMGTYSLAAVSCDECELDSHGILRILRTDRLTEIFTDLLDIFTEQEVTIPETLETTL</sequence>
<dbReference type="EMBL" id="QUSY01000344">
    <property type="protein sequence ID" value="RHY30213.1"/>
    <property type="molecule type" value="Genomic_DNA"/>
</dbReference>
<evidence type="ECO:0000313" key="2">
    <source>
        <dbReference type="Proteomes" id="UP000285060"/>
    </source>
</evidence>
<proteinExistence type="predicted"/>
<gene>
    <name evidence="1" type="ORF">DYB32_004536</name>
</gene>
<name>A0A418AXA8_9STRA</name>
<accession>A0A418AXA8</accession>
<evidence type="ECO:0000313" key="1">
    <source>
        <dbReference type="EMBL" id="RHY30213.1"/>
    </source>
</evidence>
<comment type="caution">
    <text evidence="1">The sequence shown here is derived from an EMBL/GenBank/DDBJ whole genome shotgun (WGS) entry which is preliminary data.</text>
</comment>
<organism evidence="1 2">
    <name type="scientific">Aphanomyces invadans</name>
    <dbReference type="NCBI Taxonomy" id="157072"/>
    <lineage>
        <taxon>Eukaryota</taxon>
        <taxon>Sar</taxon>
        <taxon>Stramenopiles</taxon>
        <taxon>Oomycota</taxon>
        <taxon>Saprolegniomycetes</taxon>
        <taxon>Saprolegniales</taxon>
        <taxon>Verrucalvaceae</taxon>
        <taxon>Aphanomyces</taxon>
    </lineage>
</organism>
<dbReference type="VEuPathDB" id="FungiDB:H310_12792"/>
<dbReference type="Proteomes" id="UP000285060">
    <property type="component" value="Unassembled WGS sequence"/>
</dbReference>
<protein>
    <submittedName>
        <fullName evidence="1">Uncharacterized protein</fullName>
    </submittedName>
</protein>
<dbReference type="AlphaFoldDB" id="A0A418AXA8"/>
<keyword evidence="2" id="KW-1185">Reference proteome</keyword>
<reference evidence="1 2" key="1">
    <citation type="submission" date="2018-08" db="EMBL/GenBank/DDBJ databases">
        <title>Aphanomyces genome sequencing and annotation.</title>
        <authorList>
            <person name="Minardi D."/>
            <person name="Oidtmann B."/>
            <person name="Van Der Giezen M."/>
            <person name="Studholme D.J."/>
        </authorList>
    </citation>
    <scope>NUCLEOTIDE SEQUENCE [LARGE SCALE GENOMIC DNA]</scope>
    <source>
        <strain evidence="1 2">NJM0002</strain>
    </source>
</reference>